<keyword evidence="4 7" id="KW-0812">Transmembrane</keyword>
<feature type="transmembrane region" description="Helical" evidence="7">
    <location>
        <begin position="155"/>
        <end position="173"/>
    </location>
</feature>
<evidence type="ECO:0000259" key="9">
    <source>
        <dbReference type="Pfam" id="PF21082"/>
    </source>
</evidence>
<dbReference type="GO" id="GO:0005886">
    <property type="term" value="C:plasma membrane"/>
    <property type="evidence" value="ECO:0007669"/>
    <property type="project" value="UniProtKB-SubCell"/>
</dbReference>
<dbReference type="InterPro" id="IPR011014">
    <property type="entry name" value="MscS_channel_TM-2"/>
</dbReference>
<dbReference type="SUPFAM" id="SSF82689">
    <property type="entry name" value="Mechanosensitive channel protein MscS (YggB), C-terminal domain"/>
    <property type="match status" value="1"/>
</dbReference>
<gene>
    <name evidence="11" type="ORF">FX155_09680</name>
</gene>
<dbReference type="InterPro" id="IPR010920">
    <property type="entry name" value="LSM_dom_sf"/>
</dbReference>
<keyword evidence="6 7" id="KW-0472">Membrane</keyword>
<dbReference type="InterPro" id="IPR049278">
    <property type="entry name" value="MS_channel_C"/>
</dbReference>
<dbReference type="AlphaFoldDB" id="A0A6N7W0D1"/>
<dbReference type="EMBL" id="VULN01000015">
    <property type="protein sequence ID" value="MSS82861.1"/>
    <property type="molecule type" value="Genomic_DNA"/>
</dbReference>
<evidence type="ECO:0000313" key="11">
    <source>
        <dbReference type="EMBL" id="MSS82861.1"/>
    </source>
</evidence>
<accession>A0A6N7W0D1</accession>
<dbReference type="PANTHER" id="PTHR30566:SF5">
    <property type="entry name" value="MECHANOSENSITIVE ION CHANNEL PROTEIN 1, MITOCHONDRIAL-RELATED"/>
    <property type="match status" value="1"/>
</dbReference>
<dbReference type="PROSITE" id="PS01246">
    <property type="entry name" value="UPF0003"/>
    <property type="match status" value="1"/>
</dbReference>
<feature type="transmembrane region" description="Helical" evidence="7">
    <location>
        <begin position="7"/>
        <end position="27"/>
    </location>
</feature>
<dbReference type="Pfam" id="PF21082">
    <property type="entry name" value="MS_channel_3rd"/>
    <property type="match status" value="1"/>
</dbReference>
<evidence type="ECO:0000259" key="10">
    <source>
        <dbReference type="Pfam" id="PF21088"/>
    </source>
</evidence>
<dbReference type="RefSeq" id="WP_022487354.1">
    <property type="nucleotide sequence ID" value="NZ_VULN01000015.1"/>
</dbReference>
<keyword evidence="5 7" id="KW-1133">Transmembrane helix</keyword>
<dbReference type="InterPro" id="IPR006686">
    <property type="entry name" value="MscS_channel_CS"/>
</dbReference>
<dbReference type="InterPro" id="IPR049142">
    <property type="entry name" value="MS_channel_1st"/>
</dbReference>
<reference evidence="11 12" key="1">
    <citation type="submission" date="2019-08" db="EMBL/GenBank/DDBJ databases">
        <title>In-depth cultivation of the pig gut microbiome towards novel bacterial diversity and tailored functional studies.</title>
        <authorList>
            <person name="Wylensek D."/>
            <person name="Hitch T.C.A."/>
            <person name="Clavel T."/>
        </authorList>
    </citation>
    <scope>NUCLEOTIDE SEQUENCE [LARGE SCALE GENOMIC DNA]</scope>
    <source>
        <strain evidence="11 12">WCA-389-WT-5B</strain>
    </source>
</reference>
<feature type="transmembrane region" description="Helical" evidence="7">
    <location>
        <begin position="84"/>
        <end position="105"/>
    </location>
</feature>
<dbReference type="Pfam" id="PF00924">
    <property type="entry name" value="MS_channel_2nd"/>
    <property type="match status" value="1"/>
</dbReference>
<feature type="transmembrane region" description="Helical" evidence="7">
    <location>
        <begin position="125"/>
        <end position="148"/>
    </location>
</feature>
<dbReference type="InterPro" id="IPR006685">
    <property type="entry name" value="MscS_channel_2nd"/>
</dbReference>
<evidence type="ECO:0000256" key="6">
    <source>
        <dbReference type="ARBA" id="ARBA00023136"/>
    </source>
</evidence>
<feature type="domain" description="Mechanosensitive ion channel MscS C-terminal" evidence="9">
    <location>
        <begin position="249"/>
        <end position="332"/>
    </location>
</feature>
<evidence type="ECO:0000313" key="12">
    <source>
        <dbReference type="Proteomes" id="UP000441455"/>
    </source>
</evidence>
<feature type="domain" description="Mechanosensitive ion channel transmembrane helices 2/3" evidence="10">
    <location>
        <begin position="138"/>
        <end position="174"/>
    </location>
</feature>
<dbReference type="InterPro" id="IPR023408">
    <property type="entry name" value="MscS_beta-dom_sf"/>
</dbReference>
<dbReference type="PANTHER" id="PTHR30566">
    <property type="entry name" value="YNAI-RELATED MECHANOSENSITIVE ION CHANNEL"/>
    <property type="match status" value="1"/>
</dbReference>
<dbReference type="Gene3D" id="2.30.30.60">
    <property type="match status" value="1"/>
</dbReference>
<evidence type="ECO:0000256" key="2">
    <source>
        <dbReference type="ARBA" id="ARBA00008017"/>
    </source>
</evidence>
<feature type="domain" description="Mechanosensitive ion channel MscS" evidence="8">
    <location>
        <begin position="175"/>
        <end position="241"/>
    </location>
</feature>
<name>A0A6N7W0D1_ACIFE</name>
<dbReference type="Gene3D" id="1.10.287.1260">
    <property type="match status" value="1"/>
</dbReference>
<proteinExistence type="inferred from homology"/>
<evidence type="ECO:0000256" key="5">
    <source>
        <dbReference type="ARBA" id="ARBA00022989"/>
    </source>
</evidence>
<dbReference type="GO" id="GO:0055085">
    <property type="term" value="P:transmembrane transport"/>
    <property type="evidence" value="ECO:0007669"/>
    <property type="project" value="InterPro"/>
</dbReference>
<comment type="caution">
    <text evidence="11">The sequence shown here is derived from an EMBL/GenBank/DDBJ whole genome shotgun (WGS) entry which is preliminary data.</text>
</comment>
<sequence length="350" mass="38931">MTLYNDFMAWVPALVILAVTILFYIGFRIVSIRVIRFILDKLPFAADENISAAVYRPGRMAIAVFGGYTALANSPWERLAQTALVSNTVSSLLVIAFYWILYNFSSTTSVLFDHFFSKSGKKLDPAISGLFSSFFHALILFFALATVLSTWGVNISGFIAGLSIGGLAVSLAAKDSLANIFACLVILMDQPFHVGDWIICNNVEGIVESISFRSTNVRTFTQALVYIPNSLIISTPIQNFTNRHMRRLEMTLGVTYDSTREQMEELVRKIREFLQEDPDIVDEGITVAFSEMGASSLDISIVCYCRHTSYDKFMKSKERINLELMKLLEETGTSAAFPSTSVYIEKGPAA</sequence>
<comment type="similarity">
    <text evidence="2">Belongs to the MscS (TC 1.A.23) family.</text>
</comment>
<dbReference type="SUPFAM" id="SSF50182">
    <property type="entry name" value="Sm-like ribonucleoproteins"/>
    <property type="match status" value="1"/>
</dbReference>
<evidence type="ECO:0000256" key="4">
    <source>
        <dbReference type="ARBA" id="ARBA00022692"/>
    </source>
</evidence>
<evidence type="ECO:0000256" key="1">
    <source>
        <dbReference type="ARBA" id="ARBA00004651"/>
    </source>
</evidence>
<dbReference type="Gene3D" id="3.30.70.100">
    <property type="match status" value="1"/>
</dbReference>
<dbReference type="Proteomes" id="UP000441455">
    <property type="component" value="Unassembled WGS sequence"/>
</dbReference>
<dbReference type="InterPro" id="IPR011066">
    <property type="entry name" value="MscS_channel_C_sf"/>
</dbReference>
<evidence type="ECO:0000256" key="3">
    <source>
        <dbReference type="ARBA" id="ARBA00022475"/>
    </source>
</evidence>
<organism evidence="11 12">
    <name type="scientific">Acidaminococcus fermentans</name>
    <dbReference type="NCBI Taxonomy" id="905"/>
    <lineage>
        <taxon>Bacteria</taxon>
        <taxon>Bacillati</taxon>
        <taxon>Bacillota</taxon>
        <taxon>Negativicutes</taxon>
        <taxon>Acidaminococcales</taxon>
        <taxon>Acidaminococcaceae</taxon>
        <taxon>Acidaminococcus</taxon>
    </lineage>
</organism>
<evidence type="ECO:0000259" key="8">
    <source>
        <dbReference type="Pfam" id="PF00924"/>
    </source>
</evidence>
<dbReference type="SUPFAM" id="SSF82861">
    <property type="entry name" value="Mechanosensitive channel protein MscS (YggB), transmembrane region"/>
    <property type="match status" value="1"/>
</dbReference>
<dbReference type="OrthoDB" id="9809206at2"/>
<dbReference type="Pfam" id="PF21088">
    <property type="entry name" value="MS_channel_1st"/>
    <property type="match status" value="1"/>
</dbReference>
<keyword evidence="3" id="KW-1003">Cell membrane</keyword>
<comment type="subcellular location">
    <subcellularLocation>
        <location evidence="1">Cell membrane</location>
        <topology evidence="1">Multi-pass membrane protein</topology>
    </subcellularLocation>
</comment>
<protein>
    <submittedName>
        <fullName evidence="11">Mechanosensitive ion channel family protein</fullName>
    </submittedName>
</protein>
<evidence type="ECO:0000256" key="7">
    <source>
        <dbReference type="SAM" id="Phobius"/>
    </source>
</evidence>